<reference evidence="3 4" key="1">
    <citation type="journal article" date="2020" name="Mol. Plant Pathol.">
        <title>Plasmid composition and the chpG gene determine the virulence level of Clavibacter capsici natural isolates in pepper.</title>
        <authorList>
            <person name="Hwang I.S."/>
            <person name="Lee H.M."/>
            <person name="Oh E.J."/>
            <person name="Lee S."/>
            <person name="Heu S."/>
            <person name="Oh C.S."/>
        </authorList>
    </citation>
    <scope>NUCLEOTIDE SEQUENCE [LARGE SCALE GENOMIC DNA]</scope>
    <source>
        <strain evidence="3 4">1101</strain>
    </source>
</reference>
<evidence type="ECO:0000313" key="3">
    <source>
        <dbReference type="EMBL" id="QIS45015.1"/>
    </source>
</evidence>
<feature type="compositionally biased region" description="Low complexity" evidence="1">
    <location>
        <begin position="304"/>
        <end position="314"/>
    </location>
</feature>
<dbReference type="Gene3D" id="1.10.510.10">
    <property type="entry name" value="Transferase(Phosphotransferase) domain 1"/>
    <property type="match status" value="1"/>
</dbReference>
<feature type="region of interest" description="Disordered" evidence="1">
    <location>
        <begin position="302"/>
        <end position="351"/>
    </location>
</feature>
<dbReference type="AlphaFoldDB" id="A0AAE7CCW0"/>
<feature type="region of interest" description="Disordered" evidence="1">
    <location>
        <begin position="401"/>
        <end position="444"/>
    </location>
</feature>
<evidence type="ECO:0000313" key="4">
    <source>
        <dbReference type="Proteomes" id="UP000503164"/>
    </source>
</evidence>
<dbReference type="GO" id="GO:0004674">
    <property type="term" value="F:protein serine/threonine kinase activity"/>
    <property type="evidence" value="ECO:0007669"/>
    <property type="project" value="UniProtKB-KW"/>
</dbReference>
<dbReference type="EMBL" id="CP048049">
    <property type="protein sequence ID" value="QIS45015.1"/>
    <property type="molecule type" value="Genomic_DNA"/>
</dbReference>
<keyword evidence="3" id="KW-0418">Kinase</keyword>
<accession>A0AAE7CCW0</accession>
<dbReference type="InterPro" id="IPR011009">
    <property type="entry name" value="Kinase-like_dom_sf"/>
</dbReference>
<sequence length="556" mass="56755">MRDGRARRGGGGSSSGRRRGEPAAVDDGGGVAERGSRGPVRRRSRGAPSEGAPLVAGYRLIRLVGTGRSCAVHLGRPERAADPGPAANVAVKIVPATDLSRGEAEVAALQSVVSEHVVALLDVATLADGSLCVVQSLGARGTAAAFVARRGSLTPGETVTLVVSVLRGLGDLHEAGLAHGALDLTHVVIDASGRPLLGGLGSSRPLSGGAAGADPGHGDPLQQDLTRVSRIVDALRDPLDARGAVSHARWDAWLELLDSVIHGESDLTAHDLADRLLDVADAAPLADAVGGQRVEDVDVRDAGTAHTAHTASTAERPRGTGGTGVRPRGAARPTGPGARRHRALRESPPRRAALRAIALRRSMRRELGAVRPRVWAMGASALLLLVVGGVGLPLLTDAAHGEGAGTTTTTPPDPASTEAPSAPPSSVPDTTDADSAAASDPDPDLAAPALLRMRAACLRQADPACVSTVDEAGSALEDADRTTIVAGDRDRLDDGALHATDLLAPARRMGDGAIVELRPGPAAGADAQGGPGRRTASLLMVRGEAGWRIRDLMDDR</sequence>
<dbReference type="GO" id="GO:0005524">
    <property type="term" value="F:ATP binding"/>
    <property type="evidence" value="ECO:0007669"/>
    <property type="project" value="InterPro"/>
</dbReference>
<feature type="region of interest" description="Disordered" evidence="1">
    <location>
        <begin position="1"/>
        <end position="49"/>
    </location>
</feature>
<keyword evidence="3" id="KW-0808">Transferase</keyword>
<keyword evidence="3" id="KW-0723">Serine/threonine-protein kinase</keyword>
<proteinExistence type="predicted"/>
<feature type="domain" description="Protein kinase" evidence="2">
    <location>
        <begin position="58"/>
        <end position="344"/>
    </location>
</feature>
<evidence type="ECO:0000259" key="2">
    <source>
        <dbReference type="PROSITE" id="PS50011"/>
    </source>
</evidence>
<name>A0AAE7CCW0_9MICO</name>
<dbReference type="InterPro" id="IPR000719">
    <property type="entry name" value="Prot_kinase_dom"/>
</dbReference>
<dbReference type="Pfam" id="PF07714">
    <property type="entry name" value="PK_Tyr_Ser-Thr"/>
    <property type="match status" value="1"/>
</dbReference>
<protein>
    <submittedName>
        <fullName evidence="3">Serine/threonine protein kinase</fullName>
    </submittedName>
</protein>
<feature type="compositionally biased region" description="Low complexity" evidence="1">
    <location>
        <begin position="405"/>
        <end position="420"/>
    </location>
</feature>
<dbReference type="Proteomes" id="UP000503164">
    <property type="component" value="Chromosome"/>
</dbReference>
<gene>
    <name evidence="3" type="ORF">GW570_07930</name>
</gene>
<dbReference type="PROSITE" id="PS50011">
    <property type="entry name" value="PROTEIN_KINASE_DOM"/>
    <property type="match status" value="1"/>
</dbReference>
<dbReference type="SMART" id="SM00220">
    <property type="entry name" value="S_TKc"/>
    <property type="match status" value="1"/>
</dbReference>
<dbReference type="InterPro" id="IPR001245">
    <property type="entry name" value="Ser-Thr/Tyr_kinase_cat_dom"/>
</dbReference>
<feature type="compositionally biased region" description="Low complexity" evidence="1">
    <location>
        <begin position="427"/>
        <end position="444"/>
    </location>
</feature>
<evidence type="ECO:0000256" key="1">
    <source>
        <dbReference type="SAM" id="MobiDB-lite"/>
    </source>
</evidence>
<dbReference type="SUPFAM" id="SSF56112">
    <property type="entry name" value="Protein kinase-like (PK-like)"/>
    <property type="match status" value="1"/>
</dbReference>
<keyword evidence="4" id="KW-1185">Reference proteome</keyword>
<organism evidence="3 4">
    <name type="scientific">Clavibacter capsici</name>
    <dbReference type="NCBI Taxonomy" id="1874630"/>
    <lineage>
        <taxon>Bacteria</taxon>
        <taxon>Bacillati</taxon>
        <taxon>Actinomycetota</taxon>
        <taxon>Actinomycetes</taxon>
        <taxon>Micrococcales</taxon>
        <taxon>Microbacteriaceae</taxon>
        <taxon>Clavibacter</taxon>
    </lineage>
</organism>